<dbReference type="PANTHER" id="PTHR42705">
    <property type="entry name" value="BIFUNCTIONAL NON-HOMOLOGOUS END JOINING PROTEIN LIGD"/>
    <property type="match status" value="1"/>
</dbReference>
<dbReference type="InterPro" id="IPR052171">
    <property type="entry name" value="NHEJ_LigD"/>
</dbReference>
<name>A0ABP6NM86_9ACTN</name>
<organism evidence="3 4">
    <name type="scientific">Streptomyces rectiviolaceus</name>
    <dbReference type="NCBI Taxonomy" id="332591"/>
    <lineage>
        <taxon>Bacteria</taxon>
        <taxon>Bacillati</taxon>
        <taxon>Actinomycetota</taxon>
        <taxon>Actinomycetes</taxon>
        <taxon>Kitasatosporales</taxon>
        <taxon>Streptomycetaceae</taxon>
        <taxon>Streptomyces</taxon>
    </lineage>
</organism>
<dbReference type="Gene3D" id="3.90.920.10">
    <property type="entry name" value="DNA primase, PRIM domain"/>
    <property type="match status" value="1"/>
</dbReference>
<dbReference type="NCBIfam" id="TIGR02778">
    <property type="entry name" value="ligD_pol"/>
    <property type="match status" value="1"/>
</dbReference>
<evidence type="ECO:0000259" key="2">
    <source>
        <dbReference type="Pfam" id="PF21686"/>
    </source>
</evidence>
<dbReference type="Pfam" id="PF21686">
    <property type="entry name" value="LigD_Prim-Pol"/>
    <property type="match status" value="1"/>
</dbReference>
<sequence>MTPITEVEGRRLTLSNLDKALYTASASASGFTKGEMLHYYASTAEALLAHLRNRPVSFLRFPDGPDGQRFFAKNVPPGTPDWVQTADVPRSDGNSRQILVNDLPTLMWAANLVTEFHTPQWQADAPALADRLVLDLDPGDPATIVECCRAGLWLRERLQADGLDVYAKTSGSKGLHLLCHLEPTPSEQVTAYAKELAKEAEAALPDLVVHRMTRSLRPRKVFVDFSQNAAAKTTATPYTLRARQEPTVSTPVTWEEVEGVKERGDPADLVFLAADIAPRLQRHGDLLAPLTDPDQARPLPRKPRKPRP</sequence>
<feature type="domain" description="DNA ligase D polymerase" evidence="2">
    <location>
        <begin position="32"/>
        <end position="286"/>
    </location>
</feature>
<feature type="compositionally biased region" description="Basic residues" evidence="1">
    <location>
        <begin position="299"/>
        <end position="308"/>
    </location>
</feature>
<keyword evidence="4" id="KW-1185">Reference proteome</keyword>
<protein>
    <submittedName>
        <fullName evidence="3">Non-homologous end-joining DNA ligase</fullName>
    </submittedName>
</protein>
<dbReference type="EMBL" id="BAAAUG010000222">
    <property type="protein sequence ID" value="GAA3151955.1"/>
    <property type="molecule type" value="Genomic_DNA"/>
</dbReference>
<dbReference type="Proteomes" id="UP001501637">
    <property type="component" value="Unassembled WGS sequence"/>
</dbReference>
<comment type="caution">
    <text evidence="3">The sequence shown here is derived from an EMBL/GenBank/DDBJ whole genome shotgun (WGS) entry which is preliminary data.</text>
</comment>
<evidence type="ECO:0000256" key="1">
    <source>
        <dbReference type="SAM" id="MobiDB-lite"/>
    </source>
</evidence>
<evidence type="ECO:0000313" key="4">
    <source>
        <dbReference type="Proteomes" id="UP001501637"/>
    </source>
</evidence>
<accession>A0ABP6NM86</accession>
<gene>
    <name evidence="3" type="primary">ligD_5</name>
    <name evidence="3" type="ORF">GCM10010449_82690</name>
</gene>
<dbReference type="RefSeq" id="WP_344530612.1">
    <property type="nucleotide sequence ID" value="NZ_BAAAUG010000222.1"/>
</dbReference>
<dbReference type="InterPro" id="IPR014145">
    <property type="entry name" value="LigD_pol_dom"/>
</dbReference>
<dbReference type="InterPro" id="IPR033649">
    <property type="entry name" value="MtLigD_Pol-like"/>
</dbReference>
<dbReference type="CDD" id="cd04863">
    <property type="entry name" value="MtLigD_Pol_like"/>
    <property type="match status" value="1"/>
</dbReference>
<feature type="region of interest" description="Disordered" evidence="1">
    <location>
        <begin position="285"/>
        <end position="308"/>
    </location>
</feature>
<dbReference type="GO" id="GO:0016874">
    <property type="term" value="F:ligase activity"/>
    <property type="evidence" value="ECO:0007669"/>
    <property type="project" value="UniProtKB-KW"/>
</dbReference>
<reference evidence="4" key="1">
    <citation type="journal article" date="2019" name="Int. J. Syst. Evol. Microbiol.">
        <title>The Global Catalogue of Microorganisms (GCM) 10K type strain sequencing project: providing services to taxonomists for standard genome sequencing and annotation.</title>
        <authorList>
            <consortium name="The Broad Institute Genomics Platform"/>
            <consortium name="The Broad Institute Genome Sequencing Center for Infectious Disease"/>
            <person name="Wu L."/>
            <person name="Ma J."/>
        </authorList>
    </citation>
    <scope>NUCLEOTIDE SEQUENCE [LARGE SCALE GENOMIC DNA]</scope>
    <source>
        <strain evidence="4">JCM 9092</strain>
    </source>
</reference>
<keyword evidence="3" id="KW-0436">Ligase</keyword>
<proteinExistence type="predicted"/>
<dbReference type="PANTHER" id="PTHR42705:SF2">
    <property type="entry name" value="BIFUNCTIONAL NON-HOMOLOGOUS END JOINING PROTEIN LIGD"/>
    <property type="match status" value="1"/>
</dbReference>
<evidence type="ECO:0000313" key="3">
    <source>
        <dbReference type="EMBL" id="GAA3151955.1"/>
    </source>
</evidence>